<organism evidence="6 7">
    <name type="scientific">Rossellomorea oryzaecorticis</name>
    <dbReference type="NCBI Taxonomy" id="1396505"/>
    <lineage>
        <taxon>Bacteria</taxon>
        <taxon>Bacillati</taxon>
        <taxon>Bacillota</taxon>
        <taxon>Bacilli</taxon>
        <taxon>Bacillales</taxon>
        <taxon>Bacillaceae</taxon>
        <taxon>Rossellomorea</taxon>
    </lineage>
</organism>
<keyword evidence="2 6" id="KW-0032">Aminotransferase</keyword>
<keyword evidence="7" id="KW-1185">Reference proteome</keyword>
<dbReference type="EMBL" id="JBBYAF010000011">
    <property type="protein sequence ID" value="MEL3972131.1"/>
    <property type="molecule type" value="Genomic_DNA"/>
</dbReference>
<evidence type="ECO:0000256" key="1">
    <source>
        <dbReference type="ARBA" id="ARBA00001933"/>
    </source>
</evidence>
<dbReference type="Gene3D" id="3.90.1150.10">
    <property type="entry name" value="Aspartate Aminotransferase, domain 1"/>
    <property type="match status" value="1"/>
</dbReference>
<keyword evidence="4" id="KW-0663">Pyridoxal phosphate</keyword>
<comment type="caution">
    <text evidence="6">The sequence shown here is derived from an EMBL/GenBank/DDBJ whole genome shotgun (WGS) entry which is preliminary data.</text>
</comment>
<gene>
    <name evidence="6" type="ORF">AAEO50_07555</name>
</gene>
<dbReference type="Pfam" id="PF00155">
    <property type="entry name" value="Aminotran_1_2"/>
    <property type="match status" value="1"/>
</dbReference>
<dbReference type="InterPro" id="IPR050859">
    <property type="entry name" value="Class-I_PLP-dep_aminotransf"/>
</dbReference>
<evidence type="ECO:0000256" key="2">
    <source>
        <dbReference type="ARBA" id="ARBA00022576"/>
    </source>
</evidence>
<dbReference type="Proteomes" id="UP001389717">
    <property type="component" value="Unassembled WGS sequence"/>
</dbReference>
<keyword evidence="3" id="KW-0808">Transferase</keyword>
<dbReference type="SUPFAM" id="SSF53383">
    <property type="entry name" value="PLP-dependent transferases"/>
    <property type="match status" value="1"/>
</dbReference>
<evidence type="ECO:0000313" key="6">
    <source>
        <dbReference type="EMBL" id="MEL3972131.1"/>
    </source>
</evidence>
<dbReference type="InterPro" id="IPR015424">
    <property type="entry name" value="PyrdxlP-dep_Trfase"/>
</dbReference>
<comment type="cofactor">
    <cofactor evidence="1">
        <name>pyridoxal 5'-phosphate</name>
        <dbReference type="ChEBI" id="CHEBI:597326"/>
    </cofactor>
</comment>
<evidence type="ECO:0000313" key="7">
    <source>
        <dbReference type="Proteomes" id="UP001389717"/>
    </source>
</evidence>
<name>A0ABU9K7R2_9BACI</name>
<dbReference type="PANTHER" id="PTHR42790">
    <property type="entry name" value="AMINOTRANSFERASE"/>
    <property type="match status" value="1"/>
</dbReference>
<evidence type="ECO:0000259" key="5">
    <source>
        <dbReference type="Pfam" id="PF00155"/>
    </source>
</evidence>
<protein>
    <submittedName>
        <fullName evidence="6">PLP-dependent aminotransferase family protein</fullName>
    </submittedName>
</protein>
<proteinExistence type="predicted"/>
<dbReference type="InterPro" id="IPR015422">
    <property type="entry name" value="PyrdxlP-dep_Trfase_small"/>
</dbReference>
<dbReference type="InterPro" id="IPR004839">
    <property type="entry name" value="Aminotransferase_I/II_large"/>
</dbReference>
<accession>A0ABU9K7R2</accession>
<feature type="domain" description="Aminotransferase class I/classII large" evidence="5">
    <location>
        <begin position="38"/>
        <end position="397"/>
    </location>
</feature>
<evidence type="ECO:0000256" key="4">
    <source>
        <dbReference type="ARBA" id="ARBA00022898"/>
    </source>
</evidence>
<dbReference type="GO" id="GO:0008483">
    <property type="term" value="F:transaminase activity"/>
    <property type="evidence" value="ECO:0007669"/>
    <property type="project" value="UniProtKB-KW"/>
</dbReference>
<sequence>MNGKVFDRVNPESFFSKDIKPALQNDPPGEWMPKIPDDCIRLSSGYPDPELVPVDELKNSVMKLLEEEKDLPLHYLGSQKVEDLKSFIQNLMVDRSMLNDNDEVLITSGACQGIDLIARTLMDDETVVAVEAPTYMEALEIFQNYTKHFISVEVDEHGLRTNRLEALLADRKRKGLKLPRVLYTIPTFQNPTGTTMTEERRKHLMKLAVEYDFLVIEDDAYGEVYFEQGMKSLKSLCGGADPRVLYVGSLSKVVAPGMRIGWVAADQVFIRALAWFKKDLDQPFAQASMGSFLENVDLEKHFTNLRKVYGDKCDLLLSELEKHLPDSVSWYVPKGGYFVWVKVPGVDTSKLLEDAVEVGVSYVPGKYFFLNQEEGLEYLRLSFSYASEGDIVEGVKRLGKVIWAVVEDL</sequence>
<dbReference type="Gene3D" id="3.40.640.10">
    <property type="entry name" value="Type I PLP-dependent aspartate aminotransferase-like (Major domain)"/>
    <property type="match status" value="1"/>
</dbReference>
<reference evidence="6 7" key="1">
    <citation type="submission" date="2024-04" db="EMBL/GenBank/DDBJ databases">
        <title>Bacillus oryzaecorticis sp. nov., a moderately halophilic bacterium isolated from rice husks.</title>
        <authorList>
            <person name="Zhu H.-S."/>
        </authorList>
    </citation>
    <scope>NUCLEOTIDE SEQUENCE [LARGE SCALE GENOMIC DNA]</scope>
    <source>
        <strain evidence="6 7">ZC255</strain>
    </source>
</reference>
<dbReference type="InterPro" id="IPR015421">
    <property type="entry name" value="PyrdxlP-dep_Trfase_major"/>
</dbReference>
<evidence type="ECO:0000256" key="3">
    <source>
        <dbReference type="ARBA" id="ARBA00022679"/>
    </source>
</evidence>
<dbReference type="PANTHER" id="PTHR42790:SF19">
    <property type="entry name" value="KYNURENINE_ALPHA-AMINOADIPATE AMINOTRANSFERASE, MITOCHONDRIAL"/>
    <property type="match status" value="1"/>
</dbReference>
<dbReference type="CDD" id="cd00609">
    <property type="entry name" value="AAT_like"/>
    <property type="match status" value="1"/>
</dbReference>